<evidence type="ECO:0000256" key="1">
    <source>
        <dbReference type="ARBA" id="ARBA00023121"/>
    </source>
</evidence>
<dbReference type="PROSITE" id="PS51482">
    <property type="entry name" value="DEGV"/>
    <property type="match status" value="1"/>
</dbReference>
<protein>
    <submittedName>
        <fullName evidence="2">DegV family protein with EDD domain</fullName>
    </submittedName>
</protein>
<dbReference type="NCBIfam" id="TIGR00762">
    <property type="entry name" value="DegV"/>
    <property type="match status" value="1"/>
</dbReference>
<evidence type="ECO:0000313" key="2">
    <source>
        <dbReference type="EMBL" id="TDQ36923.1"/>
    </source>
</evidence>
<dbReference type="PANTHER" id="PTHR33434:SF2">
    <property type="entry name" value="FATTY ACID-BINDING PROTEIN TM_1468"/>
    <property type="match status" value="1"/>
</dbReference>
<evidence type="ECO:0000313" key="3">
    <source>
        <dbReference type="Proteomes" id="UP000295632"/>
    </source>
</evidence>
<proteinExistence type="predicted"/>
<dbReference type="Pfam" id="PF02645">
    <property type="entry name" value="DegV"/>
    <property type="match status" value="1"/>
</dbReference>
<sequence>MIDSMTTAILTDSTAYLPNTLVEKYNIYTIPLNVLIDGESYQEEKELTAALFYEKVKQLKELPKTSQPAIGAFTSLFEELSNAYDSVICIHLSSGISGTYQAAVTAGQQVEGIQVYPIDSEVSCMPQGFLVLEAAKQALEGIAPEEIVSSITALKKETNAYFLVDDLQHLQKGGRLSSAQAFMGSMLQVKPILHFVDTKIVPYEKIRTRKKAVDRIFQLMQEDINADQPLTITVIHANRPQEAKDYQAQLKNMFPKATVMISYFGAVIGTHLGEGALGFGWCPIIVEEE</sequence>
<keyword evidence="3" id="KW-1185">Reference proteome</keyword>
<dbReference type="InterPro" id="IPR003797">
    <property type="entry name" value="DegV"/>
</dbReference>
<dbReference type="Gene3D" id="3.30.1180.10">
    <property type="match status" value="1"/>
</dbReference>
<name>A0A4R6TX90_9BACI</name>
<gene>
    <name evidence="2" type="ORF">EV213_11516</name>
</gene>
<dbReference type="EMBL" id="SNYJ01000015">
    <property type="protein sequence ID" value="TDQ36923.1"/>
    <property type="molecule type" value="Genomic_DNA"/>
</dbReference>
<dbReference type="InterPro" id="IPR050270">
    <property type="entry name" value="DegV_domain_contain"/>
</dbReference>
<dbReference type="PANTHER" id="PTHR33434">
    <property type="entry name" value="DEGV DOMAIN-CONTAINING PROTEIN DR_1986-RELATED"/>
    <property type="match status" value="1"/>
</dbReference>
<accession>A0A4R6TX90</accession>
<dbReference type="Gene3D" id="3.40.50.10170">
    <property type="match status" value="1"/>
</dbReference>
<keyword evidence="1" id="KW-0446">Lipid-binding</keyword>
<comment type="caution">
    <text evidence="2">The sequence shown here is derived from an EMBL/GenBank/DDBJ whole genome shotgun (WGS) entry which is preliminary data.</text>
</comment>
<dbReference type="AlphaFoldDB" id="A0A4R6TX90"/>
<dbReference type="Proteomes" id="UP000295632">
    <property type="component" value="Unassembled WGS sequence"/>
</dbReference>
<dbReference type="InterPro" id="IPR043168">
    <property type="entry name" value="DegV_C"/>
</dbReference>
<organism evidence="2 3">
    <name type="scientific">Aureibacillus halotolerans</name>
    <dbReference type="NCBI Taxonomy" id="1508390"/>
    <lineage>
        <taxon>Bacteria</taxon>
        <taxon>Bacillati</taxon>
        <taxon>Bacillota</taxon>
        <taxon>Bacilli</taxon>
        <taxon>Bacillales</taxon>
        <taxon>Bacillaceae</taxon>
        <taxon>Aureibacillus</taxon>
    </lineage>
</organism>
<dbReference type="GO" id="GO:0008289">
    <property type="term" value="F:lipid binding"/>
    <property type="evidence" value="ECO:0007669"/>
    <property type="project" value="UniProtKB-KW"/>
</dbReference>
<reference evidence="2 3" key="1">
    <citation type="submission" date="2019-03" db="EMBL/GenBank/DDBJ databases">
        <title>Genomic Encyclopedia of Type Strains, Phase IV (KMG-IV): sequencing the most valuable type-strain genomes for metagenomic binning, comparative biology and taxonomic classification.</title>
        <authorList>
            <person name="Goeker M."/>
        </authorList>
    </citation>
    <scope>NUCLEOTIDE SEQUENCE [LARGE SCALE GENOMIC DNA]</scope>
    <source>
        <strain evidence="2 3">DSM 28697</strain>
    </source>
</reference>
<dbReference type="SUPFAM" id="SSF82549">
    <property type="entry name" value="DAK1/DegV-like"/>
    <property type="match status" value="1"/>
</dbReference>